<evidence type="ECO:0000256" key="1">
    <source>
        <dbReference type="ARBA" id="ARBA00004323"/>
    </source>
</evidence>
<accession>A0A0R3TG43</accession>
<sequence length="265" mass="30986">MGAPHSSTFYTEYEDHQQAINHLLGIDLPKFVMKITQGKPIPHEPINYSSMRYLKLPSKVCALEGPNKNDRFDIVVVVKTGVFNFERRRIHREAHAHIKDRQLDGFRIGIVYSVGTQRKINSNKFNITSGLTLELFGKNGKLLKEKSPNETQEQLYREVKEYGDLIVGDYEDTYYNLTLKMMHSYYWFAYFCHPSKPILIYLDDDFAFNATYLRRFVKGLSPYQRENLVAGRPKWHGPVVRFGNANFGWKWGQLKSEEPWNFHAP</sequence>
<evidence type="ECO:0000256" key="8">
    <source>
        <dbReference type="ARBA" id="ARBA00023034"/>
    </source>
</evidence>
<evidence type="ECO:0000256" key="2">
    <source>
        <dbReference type="ARBA" id="ARBA00008661"/>
    </source>
</evidence>
<evidence type="ECO:0000256" key="4">
    <source>
        <dbReference type="ARBA" id="ARBA00022679"/>
    </source>
</evidence>
<evidence type="ECO:0000256" key="6">
    <source>
        <dbReference type="ARBA" id="ARBA00022968"/>
    </source>
</evidence>
<dbReference type="GO" id="GO:0006493">
    <property type="term" value="P:protein O-linked glycosylation"/>
    <property type="evidence" value="ECO:0007669"/>
    <property type="project" value="TreeGrafter"/>
</dbReference>
<dbReference type="Proteomes" id="UP000278807">
    <property type="component" value="Unassembled WGS sequence"/>
</dbReference>
<keyword evidence="7" id="KW-1133">Transmembrane helix</keyword>
<evidence type="ECO:0000256" key="7">
    <source>
        <dbReference type="ARBA" id="ARBA00022989"/>
    </source>
</evidence>
<dbReference type="EC" id="2.4.1.-" evidence="10"/>
<keyword evidence="8 10" id="KW-0333">Golgi apparatus</keyword>
<dbReference type="GO" id="GO:0000139">
    <property type="term" value="C:Golgi membrane"/>
    <property type="evidence" value="ECO:0007669"/>
    <property type="project" value="UniProtKB-SubCell"/>
</dbReference>
<keyword evidence="6" id="KW-0735">Signal-anchor</keyword>
<name>A0A0R3TG43_RODNA</name>
<dbReference type="STRING" id="102285.A0A0R3TG43"/>
<dbReference type="GO" id="GO:0016758">
    <property type="term" value="F:hexosyltransferase activity"/>
    <property type="evidence" value="ECO:0007669"/>
    <property type="project" value="InterPro"/>
</dbReference>
<evidence type="ECO:0000256" key="3">
    <source>
        <dbReference type="ARBA" id="ARBA00022676"/>
    </source>
</evidence>
<keyword evidence="9" id="KW-0472">Membrane</keyword>
<proteinExistence type="inferred from homology"/>
<dbReference type="PANTHER" id="PTHR11214:SF3">
    <property type="entry name" value="BETA-1,3-GALACTOSYLTRANSFERASE 6"/>
    <property type="match status" value="1"/>
</dbReference>
<evidence type="ECO:0000313" key="13">
    <source>
        <dbReference type="WBParaSite" id="HNAJ_0000603401-mRNA-1"/>
    </source>
</evidence>
<evidence type="ECO:0000256" key="9">
    <source>
        <dbReference type="ARBA" id="ARBA00023136"/>
    </source>
</evidence>
<dbReference type="OrthoDB" id="2139606at2759"/>
<organism evidence="13">
    <name type="scientific">Rodentolepis nana</name>
    <name type="common">Dwarf tapeworm</name>
    <name type="synonym">Hymenolepis nana</name>
    <dbReference type="NCBI Taxonomy" id="102285"/>
    <lineage>
        <taxon>Eukaryota</taxon>
        <taxon>Metazoa</taxon>
        <taxon>Spiralia</taxon>
        <taxon>Lophotrochozoa</taxon>
        <taxon>Platyhelminthes</taxon>
        <taxon>Cestoda</taxon>
        <taxon>Eucestoda</taxon>
        <taxon>Cyclophyllidea</taxon>
        <taxon>Hymenolepididae</taxon>
        <taxon>Rodentolepis</taxon>
    </lineage>
</organism>
<comment type="subcellular location">
    <subcellularLocation>
        <location evidence="1 10">Golgi apparatus membrane</location>
        <topology evidence="1 10">Single-pass type II membrane protein</topology>
    </subcellularLocation>
</comment>
<keyword evidence="3 10" id="KW-0328">Glycosyltransferase</keyword>
<evidence type="ECO:0000256" key="5">
    <source>
        <dbReference type="ARBA" id="ARBA00022692"/>
    </source>
</evidence>
<gene>
    <name evidence="11" type="ORF">HNAJ_LOCUS6030</name>
</gene>
<reference evidence="11 12" key="2">
    <citation type="submission" date="2018-11" db="EMBL/GenBank/DDBJ databases">
        <authorList>
            <consortium name="Pathogen Informatics"/>
        </authorList>
    </citation>
    <scope>NUCLEOTIDE SEQUENCE [LARGE SCALE GENOMIC DNA]</scope>
</reference>
<dbReference type="InterPro" id="IPR002659">
    <property type="entry name" value="Glyco_trans_31"/>
</dbReference>
<reference evidence="13" key="1">
    <citation type="submission" date="2017-02" db="UniProtKB">
        <authorList>
            <consortium name="WormBaseParasite"/>
        </authorList>
    </citation>
    <scope>IDENTIFICATION</scope>
</reference>
<dbReference type="AlphaFoldDB" id="A0A0R3TG43"/>
<comment type="similarity">
    <text evidence="2 10">Belongs to the glycosyltransferase 31 family.</text>
</comment>
<protein>
    <recommendedName>
        <fullName evidence="10">Hexosyltransferase</fullName>
        <ecNumber evidence="10">2.4.1.-</ecNumber>
    </recommendedName>
</protein>
<dbReference type="PANTHER" id="PTHR11214">
    <property type="entry name" value="BETA-1,3-N-ACETYLGLUCOSAMINYLTRANSFERASE"/>
    <property type="match status" value="1"/>
</dbReference>
<keyword evidence="5" id="KW-0812">Transmembrane</keyword>
<dbReference type="WBParaSite" id="HNAJ_0000603401-mRNA-1">
    <property type="protein sequence ID" value="HNAJ_0000603401-mRNA-1"/>
    <property type="gene ID" value="HNAJ_0000603401"/>
</dbReference>
<evidence type="ECO:0000313" key="12">
    <source>
        <dbReference type="Proteomes" id="UP000278807"/>
    </source>
</evidence>
<evidence type="ECO:0000313" key="11">
    <source>
        <dbReference type="EMBL" id="VDO01890.1"/>
    </source>
</evidence>
<keyword evidence="12" id="KW-1185">Reference proteome</keyword>
<keyword evidence="4" id="KW-0808">Transferase</keyword>
<dbReference type="EMBL" id="UZAE01005898">
    <property type="protein sequence ID" value="VDO01890.1"/>
    <property type="molecule type" value="Genomic_DNA"/>
</dbReference>
<dbReference type="Pfam" id="PF01762">
    <property type="entry name" value="Galactosyl_T"/>
    <property type="match status" value="1"/>
</dbReference>
<evidence type="ECO:0000256" key="10">
    <source>
        <dbReference type="RuleBase" id="RU363063"/>
    </source>
</evidence>